<sequence>MRVGYVEIENFRGIKELCWAPAAGVNCLIGPGDSCKTTILDAVELALSPRHTLSFDDLDFFGGEFNKATKIIVTLTDLPDEFISDAMYAPYLRGISDDGKVVDEPPLPEKGQHALSIMLSIDEGLEGKWTLWNERVAAGDMKERSLTYAHRASVAPARLGVYADRHLSWGRNSTLARMSEGAAATQDILARAGRLARNHFKTEAATLFKSSLESVKLAAKKVGLALPGTIAAGLDVQNLAITKGSVAIHDGEVPLRALGMGSSRLLVAALQDYSKSSLCLTIIDEVEHGLEPHRIVRLLKHLKSKDRISPQVFITSHSPIVIRELSVHDLHIVRRAEDGKVTVRPANKKYSKRDPQAPPRSMPEAYLAPTVLICEGKTEVGLLKGLDDYWVAQNLDSLALKGIALADGGGVDYAPALAGQFCGLGYQVGLLLDSDQDPADTEILGKLEKAGVTVFRWDKGCSTEDVLFHQMPLAAVEMLFDYTLTFLEQTAILDAANKPRQADDRFTSIDQVRGRLSDATVLDALAARAKGKKKKDSENLHGAWYSRRARYTKRRCYIIREAEQLLGRHPKFLLNQRHSAIKLDQRFKRCGVLLCARK</sequence>
<dbReference type="PANTHER" id="PTHR43581:SF4">
    <property type="entry name" value="ATP_GTP PHOSPHATASE"/>
    <property type="match status" value="1"/>
</dbReference>
<evidence type="ECO:0000259" key="1">
    <source>
        <dbReference type="Pfam" id="PF13304"/>
    </source>
</evidence>
<keyword evidence="2" id="KW-0347">Helicase</keyword>
<dbReference type="Pfam" id="PF13304">
    <property type="entry name" value="AAA_21"/>
    <property type="match status" value="1"/>
</dbReference>
<feature type="domain" description="ATPase AAA-type core" evidence="1">
    <location>
        <begin position="249"/>
        <end position="322"/>
    </location>
</feature>
<keyword evidence="2" id="KW-0378">Hydrolase</keyword>
<dbReference type="GO" id="GO:0005524">
    <property type="term" value="F:ATP binding"/>
    <property type="evidence" value="ECO:0007669"/>
    <property type="project" value="InterPro"/>
</dbReference>
<name>A0A368JWB8_9HYPH</name>
<dbReference type="AlphaFoldDB" id="A0A368JWB8"/>
<dbReference type="EMBL" id="QOZG01000034">
    <property type="protein sequence ID" value="RCS21466.1"/>
    <property type="molecule type" value="Genomic_DNA"/>
</dbReference>
<evidence type="ECO:0000313" key="2">
    <source>
        <dbReference type="EMBL" id="RCS21466.1"/>
    </source>
</evidence>
<dbReference type="GO" id="GO:0004386">
    <property type="term" value="F:helicase activity"/>
    <property type="evidence" value="ECO:0007669"/>
    <property type="project" value="UniProtKB-KW"/>
</dbReference>
<dbReference type="InterPro" id="IPR051396">
    <property type="entry name" value="Bact_Antivir_Def_Nuclease"/>
</dbReference>
<keyword evidence="3" id="KW-1185">Reference proteome</keyword>
<dbReference type="Gene3D" id="3.40.50.300">
    <property type="entry name" value="P-loop containing nucleotide triphosphate hydrolases"/>
    <property type="match status" value="2"/>
</dbReference>
<organism evidence="2 3">
    <name type="scientific">Phyllobacterium salinisoli</name>
    <dbReference type="NCBI Taxonomy" id="1899321"/>
    <lineage>
        <taxon>Bacteria</taxon>
        <taxon>Pseudomonadati</taxon>
        <taxon>Pseudomonadota</taxon>
        <taxon>Alphaproteobacteria</taxon>
        <taxon>Hyphomicrobiales</taxon>
        <taxon>Phyllobacteriaceae</taxon>
        <taxon>Phyllobacterium</taxon>
    </lineage>
</organism>
<accession>A0A368JWB8</accession>
<keyword evidence="2" id="KW-0067">ATP-binding</keyword>
<gene>
    <name evidence="2" type="ORF">DUT91_23905</name>
</gene>
<dbReference type="PANTHER" id="PTHR43581">
    <property type="entry name" value="ATP/GTP PHOSPHATASE"/>
    <property type="match status" value="1"/>
</dbReference>
<dbReference type="GO" id="GO:0016887">
    <property type="term" value="F:ATP hydrolysis activity"/>
    <property type="evidence" value="ECO:0007669"/>
    <property type="project" value="InterPro"/>
</dbReference>
<dbReference type="InterPro" id="IPR027417">
    <property type="entry name" value="P-loop_NTPase"/>
</dbReference>
<evidence type="ECO:0000313" key="3">
    <source>
        <dbReference type="Proteomes" id="UP000253420"/>
    </source>
</evidence>
<comment type="caution">
    <text evidence="2">The sequence shown here is derived from an EMBL/GenBank/DDBJ whole genome shotgun (WGS) entry which is preliminary data.</text>
</comment>
<proteinExistence type="predicted"/>
<keyword evidence="2" id="KW-0547">Nucleotide-binding</keyword>
<dbReference type="SUPFAM" id="SSF52540">
    <property type="entry name" value="P-loop containing nucleoside triphosphate hydrolases"/>
    <property type="match status" value="1"/>
</dbReference>
<dbReference type="Proteomes" id="UP000253420">
    <property type="component" value="Unassembled WGS sequence"/>
</dbReference>
<dbReference type="InterPro" id="IPR003959">
    <property type="entry name" value="ATPase_AAA_core"/>
</dbReference>
<reference evidence="2 3" key="1">
    <citation type="submission" date="2018-07" db="EMBL/GenBank/DDBJ databases">
        <title>The draft genome of Phyllobacterium salinisoli.</title>
        <authorList>
            <person name="Liu L."/>
            <person name="Li L."/>
            <person name="Zhang X."/>
            <person name="Liang L."/>
        </authorList>
    </citation>
    <scope>NUCLEOTIDE SEQUENCE [LARGE SCALE GENOMIC DNA]</scope>
    <source>
        <strain evidence="2 3">LLAN61</strain>
    </source>
</reference>
<protein>
    <submittedName>
        <fullName evidence="2">DNA helicase</fullName>
    </submittedName>
</protein>